<keyword evidence="2" id="KW-1185">Reference proteome</keyword>
<gene>
    <name evidence="1" type="ordered locus">Cyast_2339</name>
</gene>
<dbReference type="InterPro" id="IPR021466">
    <property type="entry name" value="Put_rhamnosyl_transferase"/>
</dbReference>
<dbReference type="HOGENOM" id="CLU_083262_0_0_3"/>
<dbReference type="eggNOG" id="COG1216">
    <property type="taxonomic scope" value="Bacteria"/>
</dbReference>
<dbReference type="EMBL" id="CP003940">
    <property type="protein sequence ID" value="AFZ48287.1"/>
    <property type="molecule type" value="Genomic_DNA"/>
</dbReference>
<dbReference type="Pfam" id="PF11316">
    <property type="entry name" value="Rhamno_transf"/>
    <property type="match status" value="1"/>
</dbReference>
<sequence length="298" mass="35493">MKQNFEHFLITRINIDWHISRPKTVQERNDPNFLSYRLDLFEQICLPSVIAQKNQNFKWLLLFDKNLPDSFQKRINDYLIKDKIISVYITDKNSCLETIKSTINEYFDSSKQYLITTNLDSDDALSDDFVTVIQNNFAHQQLEFINFPFGYLYRFEDEQLYLREWLTAPCHTLIETYKNFNTALSYSHASITRYKVKQIFTKPMWLMIAHGNNVRTSYDVSAAWQPISRLKNNFHIKFKLGNSSDNFHQNENIFKNIYKVIISKKSWDTPQVKLRKILNIVNPSIIRSLRKVTYSIKK</sequence>
<reference evidence="2" key="1">
    <citation type="journal article" date="2013" name="Proc. Natl. Acad. Sci. U.S.A.">
        <title>Improving the coverage of the cyanobacterial phylum using diversity-driven genome sequencing.</title>
        <authorList>
            <person name="Shih P.M."/>
            <person name="Wu D."/>
            <person name="Latifi A."/>
            <person name="Axen S.D."/>
            <person name="Fewer D.P."/>
            <person name="Talla E."/>
            <person name="Calteau A."/>
            <person name="Cai F."/>
            <person name="Tandeau de Marsac N."/>
            <person name="Rippka R."/>
            <person name="Herdman M."/>
            <person name="Sivonen K."/>
            <person name="Coursin T."/>
            <person name="Laurent T."/>
            <person name="Goodwin L."/>
            <person name="Nolan M."/>
            <person name="Davenport K.W."/>
            <person name="Han C.S."/>
            <person name="Rubin E.M."/>
            <person name="Eisen J.A."/>
            <person name="Woyke T."/>
            <person name="Gugger M."/>
            <person name="Kerfeld C.A."/>
        </authorList>
    </citation>
    <scope>NUCLEOTIDE SEQUENCE [LARGE SCALE GENOMIC DNA]</scope>
    <source>
        <strain evidence="2">ATCC 29140 / PCC 7202</strain>
    </source>
</reference>
<name>K9YPA0_CYASC</name>
<dbReference type="STRING" id="292563.Cyast_2339"/>
<dbReference type="AlphaFoldDB" id="K9YPA0"/>
<evidence type="ECO:0000313" key="1">
    <source>
        <dbReference type="EMBL" id="AFZ48287.1"/>
    </source>
</evidence>
<proteinExistence type="predicted"/>
<protein>
    <recommendedName>
        <fullName evidence="3">Rhamnosyltransferase</fullName>
    </recommendedName>
</protein>
<organism evidence="1 2">
    <name type="scientific">Cyanobacterium stanieri (strain ATCC 29140 / PCC 7202)</name>
    <dbReference type="NCBI Taxonomy" id="292563"/>
    <lineage>
        <taxon>Bacteria</taxon>
        <taxon>Bacillati</taxon>
        <taxon>Cyanobacteriota</taxon>
        <taxon>Cyanophyceae</taxon>
        <taxon>Oscillatoriophycideae</taxon>
        <taxon>Chroococcales</taxon>
        <taxon>Geminocystaceae</taxon>
        <taxon>Cyanobacterium</taxon>
    </lineage>
</organism>
<dbReference type="Proteomes" id="UP000010483">
    <property type="component" value="Chromosome"/>
</dbReference>
<accession>K9YPA0</accession>
<dbReference type="KEGG" id="csn:Cyast_2339"/>
<dbReference type="BioCyc" id="CSTA292563:G1353-2343-MONOMER"/>
<evidence type="ECO:0000313" key="2">
    <source>
        <dbReference type="Proteomes" id="UP000010483"/>
    </source>
</evidence>
<evidence type="ECO:0008006" key="3">
    <source>
        <dbReference type="Google" id="ProtNLM"/>
    </source>
</evidence>